<dbReference type="AlphaFoldDB" id="A0A1M6BXI2"/>
<dbReference type="InParanoid" id="A0A1M6BXI2"/>
<organism evidence="1 2">
    <name type="scientific">Rubritalea squalenifaciens DSM 18772</name>
    <dbReference type="NCBI Taxonomy" id="1123071"/>
    <lineage>
        <taxon>Bacteria</taxon>
        <taxon>Pseudomonadati</taxon>
        <taxon>Verrucomicrobiota</taxon>
        <taxon>Verrucomicrobiia</taxon>
        <taxon>Verrucomicrobiales</taxon>
        <taxon>Rubritaleaceae</taxon>
        <taxon>Rubritalea</taxon>
    </lineage>
</organism>
<dbReference type="EMBL" id="FQYR01000002">
    <property type="protein sequence ID" value="SHI53224.1"/>
    <property type="molecule type" value="Genomic_DNA"/>
</dbReference>
<evidence type="ECO:0000313" key="1">
    <source>
        <dbReference type="EMBL" id="SHI53224.1"/>
    </source>
</evidence>
<sequence>MKPCWVEPFPPRNTQKERLWVGSFFDHEWSPCGECGGKSGKDKGPPDETFLATDYGPCGEYLVSSIKNKAQLDGTGT</sequence>
<evidence type="ECO:0000313" key="2">
    <source>
        <dbReference type="Proteomes" id="UP000184510"/>
    </source>
</evidence>
<name>A0A1M6BXI2_9BACT</name>
<dbReference type="Proteomes" id="UP000184510">
    <property type="component" value="Unassembled WGS sequence"/>
</dbReference>
<reference evidence="1 2" key="1">
    <citation type="submission" date="2016-11" db="EMBL/GenBank/DDBJ databases">
        <authorList>
            <person name="Jaros S."/>
            <person name="Januszkiewicz K."/>
            <person name="Wedrychowicz H."/>
        </authorList>
    </citation>
    <scope>NUCLEOTIDE SEQUENCE [LARGE SCALE GENOMIC DNA]</scope>
    <source>
        <strain evidence="1 2">DSM 18772</strain>
    </source>
</reference>
<keyword evidence="2" id="KW-1185">Reference proteome</keyword>
<proteinExistence type="predicted"/>
<accession>A0A1M6BXI2</accession>
<protein>
    <submittedName>
        <fullName evidence="1">Uncharacterized protein</fullName>
    </submittedName>
</protein>
<gene>
    <name evidence="1" type="ORF">SAMN02745181_0330</name>
</gene>